<evidence type="ECO:0000259" key="2">
    <source>
        <dbReference type="Pfam" id="PF21788"/>
    </source>
</evidence>
<gene>
    <name evidence="3" type="ORF">PoB_003427100</name>
</gene>
<proteinExistence type="predicted"/>
<dbReference type="Pfam" id="PF21787">
    <property type="entry name" value="TNP-like_RNaseH_N"/>
    <property type="match status" value="1"/>
</dbReference>
<dbReference type="Proteomes" id="UP000735302">
    <property type="component" value="Unassembled WGS sequence"/>
</dbReference>
<organism evidence="3 4">
    <name type="scientific">Plakobranchus ocellatus</name>
    <dbReference type="NCBI Taxonomy" id="259542"/>
    <lineage>
        <taxon>Eukaryota</taxon>
        <taxon>Metazoa</taxon>
        <taxon>Spiralia</taxon>
        <taxon>Lophotrochozoa</taxon>
        <taxon>Mollusca</taxon>
        <taxon>Gastropoda</taxon>
        <taxon>Heterobranchia</taxon>
        <taxon>Euthyneura</taxon>
        <taxon>Panpulmonata</taxon>
        <taxon>Sacoglossa</taxon>
        <taxon>Placobranchoidea</taxon>
        <taxon>Plakobranchidae</taxon>
        <taxon>Plakobranchus</taxon>
    </lineage>
</organism>
<sequence>MVGFVDIGNGVFDDSAPPATDALVLMAVAVNSSMKVALGYFLINGLSGTERANIIKTYILKLHDVGVRVISLACDGPSCHFSMLKQLGACLEGNDPNKFETSFPHPASADDRIYVLLDVCHMLKLFRNAFAVCGLFRDRNNQIIRWGYLEDLHKIQEREGLHLQKSFRPDIFVDRAKDESQPCSTDTQLQSC</sequence>
<comment type="caution">
    <text evidence="3">The sequence shown here is derived from an EMBL/GenBank/DDBJ whole genome shotgun (WGS) entry which is preliminary data.</text>
</comment>
<dbReference type="EMBL" id="BLXT01003909">
    <property type="protein sequence ID" value="GFO07766.1"/>
    <property type="molecule type" value="Genomic_DNA"/>
</dbReference>
<feature type="domain" description="Transposable element P transposase-like GTP-binding insertion" evidence="2">
    <location>
        <begin position="120"/>
        <end position="168"/>
    </location>
</feature>
<evidence type="ECO:0000313" key="4">
    <source>
        <dbReference type="Proteomes" id="UP000735302"/>
    </source>
</evidence>
<reference evidence="3 4" key="1">
    <citation type="journal article" date="2021" name="Elife">
        <title>Chloroplast acquisition without the gene transfer in kleptoplastic sea slugs, Plakobranchus ocellatus.</title>
        <authorList>
            <person name="Maeda T."/>
            <person name="Takahashi S."/>
            <person name="Yoshida T."/>
            <person name="Shimamura S."/>
            <person name="Takaki Y."/>
            <person name="Nagai Y."/>
            <person name="Toyoda A."/>
            <person name="Suzuki Y."/>
            <person name="Arimoto A."/>
            <person name="Ishii H."/>
            <person name="Satoh N."/>
            <person name="Nishiyama T."/>
            <person name="Hasebe M."/>
            <person name="Maruyama T."/>
            <person name="Minagawa J."/>
            <person name="Obokata J."/>
            <person name="Shigenobu S."/>
        </authorList>
    </citation>
    <scope>NUCLEOTIDE SEQUENCE [LARGE SCALE GENOMIC DNA]</scope>
</reference>
<evidence type="ECO:0000313" key="3">
    <source>
        <dbReference type="EMBL" id="GFO07766.1"/>
    </source>
</evidence>
<dbReference type="AlphaFoldDB" id="A0AAV4A982"/>
<dbReference type="InterPro" id="IPR048366">
    <property type="entry name" value="TNP-like_GBD"/>
</dbReference>
<dbReference type="Pfam" id="PF21788">
    <property type="entry name" value="TNP-like_GBD"/>
    <property type="match status" value="1"/>
</dbReference>
<evidence type="ECO:0000259" key="1">
    <source>
        <dbReference type="Pfam" id="PF21787"/>
    </source>
</evidence>
<dbReference type="InterPro" id="IPR048365">
    <property type="entry name" value="TNP-like_RNaseH_N"/>
</dbReference>
<name>A0AAV4A982_9GAST</name>
<keyword evidence="4" id="KW-1185">Reference proteome</keyword>
<accession>A0AAV4A982</accession>
<protein>
    <submittedName>
        <fullName evidence="3">THAP domain-containing protein 9</fullName>
    </submittedName>
</protein>
<feature type="domain" description="Transposable element P transposase-like RNase H" evidence="1">
    <location>
        <begin position="1"/>
        <end position="88"/>
    </location>
</feature>